<dbReference type="EMBL" id="JBHTCH010000001">
    <property type="protein sequence ID" value="MFC7358910.1"/>
    <property type="molecule type" value="Genomic_DNA"/>
</dbReference>
<protein>
    <submittedName>
        <fullName evidence="3">Urease accessory protein UreD</fullName>
    </submittedName>
</protein>
<evidence type="ECO:0000313" key="4">
    <source>
        <dbReference type="Proteomes" id="UP001596524"/>
    </source>
</evidence>
<accession>A0ABW2MZ30</accession>
<comment type="caution">
    <text evidence="3">The sequence shown here is derived from an EMBL/GenBank/DDBJ whole genome shotgun (WGS) entry which is preliminary data.</text>
</comment>
<organism evidence="3 4">
    <name type="scientific">Nocardioides astragali</name>
    <dbReference type="NCBI Taxonomy" id="1776736"/>
    <lineage>
        <taxon>Bacteria</taxon>
        <taxon>Bacillati</taxon>
        <taxon>Actinomycetota</taxon>
        <taxon>Actinomycetes</taxon>
        <taxon>Propionibacteriales</taxon>
        <taxon>Nocardioidaceae</taxon>
        <taxon>Nocardioides</taxon>
    </lineage>
</organism>
<feature type="region of interest" description="Disordered" evidence="2">
    <location>
        <begin position="234"/>
        <end position="253"/>
    </location>
</feature>
<evidence type="ECO:0000256" key="1">
    <source>
        <dbReference type="ARBA" id="ARBA00023186"/>
    </source>
</evidence>
<reference evidence="4" key="1">
    <citation type="journal article" date="2019" name="Int. J. Syst. Evol. Microbiol.">
        <title>The Global Catalogue of Microorganisms (GCM) 10K type strain sequencing project: providing services to taxonomists for standard genome sequencing and annotation.</title>
        <authorList>
            <consortium name="The Broad Institute Genomics Platform"/>
            <consortium name="The Broad Institute Genome Sequencing Center for Infectious Disease"/>
            <person name="Wu L."/>
            <person name="Ma J."/>
        </authorList>
    </citation>
    <scope>NUCLEOTIDE SEQUENCE [LARGE SCALE GENOMIC DNA]</scope>
    <source>
        <strain evidence="4">FCH27</strain>
    </source>
</reference>
<proteinExistence type="predicted"/>
<evidence type="ECO:0000256" key="2">
    <source>
        <dbReference type="SAM" id="MobiDB-lite"/>
    </source>
</evidence>
<sequence length="253" mass="26327">MTTTPTRTDACLVSLARTVGGRVRVTAGGGPFRVVTLGVDERGARVALVPTRAQLLAGDVVEVRCHVADGLTLHLRETSGTVAYDMRGGSASWAFAGQVGDGARLVLDSLPWVSAGGSRVIRSTSVSLGDKATLLARETLVLGRSGEAPGDLVSRTTITRDGRPVVVEELRSLHLTPGRILDSVLALGDARQLPEGGPSPLRLETGDRLWRRLGREAHETADVLDPVWAALDEASETTSAGGTPASRSAAPGG</sequence>
<gene>
    <name evidence="3" type="ORF">ACFQO6_01415</name>
</gene>
<name>A0ABW2MZ30_9ACTN</name>
<dbReference type="Pfam" id="PF01774">
    <property type="entry name" value="UreD"/>
    <property type="match status" value="1"/>
</dbReference>
<dbReference type="Proteomes" id="UP001596524">
    <property type="component" value="Unassembled WGS sequence"/>
</dbReference>
<keyword evidence="1" id="KW-0143">Chaperone</keyword>
<keyword evidence="4" id="KW-1185">Reference proteome</keyword>
<dbReference type="InterPro" id="IPR002669">
    <property type="entry name" value="UreD"/>
</dbReference>
<evidence type="ECO:0000313" key="3">
    <source>
        <dbReference type="EMBL" id="MFC7358910.1"/>
    </source>
</evidence>
<dbReference type="RefSeq" id="WP_255890314.1">
    <property type="nucleotide sequence ID" value="NZ_JAFMZM010000003.1"/>
</dbReference>